<feature type="transmembrane region" description="Helical" evidence="1">
    <location>
        <begin position="54"/>
        <end position="72"/>
    </location>
</feature>
<sequence length="73" mass="7654">MFVSTAKAAKAATLDGMTARASALTAAAPDLAARVRRRARTGGPDGDTAWLEHVLGWTLVVVVAMFVTQVGWL</sequence>
<dbReference type="InterPro" id="IPR047816">
    <property type="entry name" value="SCO1431-like"/>
</dbReference>
<keyword evidence="1" id="KW-0472">Membrane</keyword>
<evidence type="ECO:0000313" key="3">
    <source>
        <dbReference type="Proteomes" id="UP000642673"/>
    </source>
</evidence>
<keyword evidence="1" id="KW-0812">Transmembrane</keyword>
<organism evidence="2 3">
    <name type="scientific">Streptomyces cirratus</name>
    <dbReference type="NCBI Taxonomy" id="68187"/>
    <lineage>
        <taxon>Bacteria</taxon>
        <taxon>Bacillati</taxon>
        <taxon>Actinomycetota</taxon>
        <taxon>Actinomycetes</taxon>
        <taxon>Kitasatosporales</taxon>
        <taxon>Streptomycetaceae</taxon>
        <taxon>Streptomyces</taxon>
    </lineage>
</organism>
<gene>
    <name evidence="2" type="ORF">GCM10010347_56720</name>
</gene>
<dbReference type="NCBIfam" id="NF033485">
    <property type="entry name" value="small_SCO1431"/>
    <property type="match status" value="1"/>
</dbReference>
<dbReference type="EMBL" id="BMVP01000016">
    <property type="protein sequence ID" value="GHB78902.1"/>
    <property type="molecule type" value="Genomic_DNA"/>
</dbReference>
<protein>
    <recommendedName>
        <fullName evidence="4">SCO1431 family membrane protein</fullName>
    </recommendedName>
</protein>
<comment type="caution">
    <text evidence="2">The sequence shown here is derived from an EMBL/GenBank/DDBJ whole genome shotgun (WGS) entry which is preliminary data.</text>
</comment>
<accession>A0ABQ3F2F9</accession>
<proteinExistence type="predicted"/>
<keyword evidence="3" id="KW-1185">Reference proteome</keyword>
<evidence type="ECO:0000313" key="2">
    <source>
        <dbReference type="EMBL" id="GHB78902.1"/>
    </source>
</evidence>
<name>A0ABQ3F2F9_9ACTN</name>
<evidence type="ECO:0008006" key="4">
    <source>
        <dbReference type="Google" id="ProtNLM"/>
    </source>
</evidence>
<reference evidence="3" key="1">
    <citation type="journal article" date="2019" name="Int. J. Syst. Evol. Microbiol.">
        <title>The Global Catalogue of Microorganisms (GCM) 10K type strain sequencing project: providing services to taxonomists for standard genome sequencing and annotation.</title>
        <authorList>
            <consortium name="The Broad Institute Genomics Platform"/>
            <consortium name="The Broad Institute Genome Sequencing Center for Infectious Disease"/>
            <person name="Wu L."/>
            <person name="Ma J."/>
        </authorList>
    </citation>
    <scope>NUCLEOTIDE SEQUENCE [LARGE SCALE GENOMIC DNA]</scope>
    <source>
        <strain evidence="3">JCM 4738</strain>
    </source>
</reference>
<dbReference type="Proteomes" id="UP000642673">
    <property type="component" value="Unassembled WGS sequence"/>
</dbReference>
<keyword evidence="1" id="KW-1133">Transmembrane helix</keyword>
<evidence type="ECO:0000256" key="1">
    <source>
        <dbReference type="SAM" id="Phobius"/>
    </source>
</evidence>